<evidence type="ECO:0000256" key="1">
    <source>
        <dbReference type="ARBA" id="ARBA00009902"/>
    </source>
</evidence>
<dbReference type="GO" id="GO:0005975">
    <property type="term" value="P:carbohydrate metabolic process"/>
    <property type="evidence" value="ECO:0007669"/>
    <property type="project" value="InterPro"/>
</dbReference>
<comment type="similarity">
    <text evidence="1">Belongs to the glycosyl hydrolase 32 family.</text>
</comment>
<evidence type="ECO:0000313" key="6">
    <source>
        <dbReference type="EMBL" id="PCC83991.1"/>
    </source>
</evidence>
<dbReference type="PANTHER" id="PTHR43101:SF1">
    <property type="entry name" value="BETA-FRUCTOSIDASE"/>
    <property type="match status" value="1"/>
</dbReference>
<proteinExistence type="inferred from homology"/>
<dbReference type="InterPro" id="IPR001362">
    <property type="entry name" value="Glyco_hydro_32"/>
</dbReference>
<keyword evidence="3" id="KW-0378">Hydrolase</keyword>
<keyword evidence="4" id="KW-0326">Glycosidase</keyword>
<dbReference type="InterPro" id="IPR013148">
    <property type="entry name" value="Glyco_hydro_32_N"/>
</dbReference>
<evidence type="ECO:0000313" key="7">
    <source>
        <dbReference type="Proteomes" id="UP000218690"/>
    </source>
</evidence>
<protein>
    <recommendedName>
        <fullName evidence="2">beta-fructofuranosidase</fullName>
        <ecNumber evidence="2">3.2.1.26</ecNumber>
    </recommendedName>
</protein>
<dbReference type="GO" id="GO:0004564">
    <property type="term" value="F:beta-fructofuranosidase activity"/>
    <property type="evidence" value="ECO:0007669"/>
    <property type="project" value="UniProtKB-EC"/>
</dbReference>
<evidence type="ECO:0000259" key="5">
    <source>
        <dbReference type="Pfam" id="PF00251"/>
    </source>
</evidence>
<evidence type="ECO:0000256" key="3">
    <source>
        <dbReference type="ARBA" id="ARBA00022801"/>
    </source>
</evidence>
<dbReference type="SUPFAM" id="SSF75005">
    <property type="entry name" value="Arabinanase/levansucrase/invertase"/>
    <property type="match status" value="1"/>
</dbReference>
<dbReference type="Pfam" id="PF00251">
    <property type="entry name" value="Glyco_hydro_32N"/>
    <property type="match status" value="1"/>
</dbReference>
<dbReference type="InterPro" id="IPR018053">
    <property type="entry name" value="Glyco_hydro_32_AS"/>
</dbReference>
<dbReference type="AlphaFoldDB" id="A0A2A4ANG8"/>
<evidence type="ECO:0000256" key="2">
    <source>
        <dbReference type="ARBA" id="ARBA00012758"/>
    </source>
</evidence>
<dbReference type="InterPro" id="IPR023296">
    <property type="entry name" value="Glyco_hydro_beta-prop_sf"/>
</dbReference>
<dbReference type="PANTHER" id="PTHR43101">
    <property type="entry name" value="BETA-FRUCTOSIDASE"/>
    <property type="match status" value="1"/>
</dbReference>
<dbReference type="PROSITE" id="PS00609">
    <property type="entry name" value="GLYCOSYL_HYDROL_F32"/>
    <property type="match status" value="1"/>
</dbReference>
<reference evidence="6 7" key="1">
    <citation type="submission" date="2017-09" db="EMBL/GenBank/DDBJ databases">
        <title>Draft Genome Sequence of Corynebacterium accolens AH4003.</title>
        <authorList>
            <person name="Chen Y."/>
            <person name="Oosthuysen W.F."/>
            <person name="Kelley S."/>
            <person name="Horswill A."/>
        </authorList>
    </citation>
    <scope>NUCLEOTIDE SEQUENCE [LARGE SCALE GENOMIC DNA]</scope>
    <source>
        <strain evidence="6 7">AH4003</strain>
    </source>
</reference>
<gene>
    <name evidence="6" type="ORF">COM45_00815</name>
</gene>
<dbReference type="EC" id="3.2.1.26" evidence="2"/>
<dbReference type="InterPro" id="IPR051214">
    <property type="entry name" value="GH32_Enzymes"/>
</dbReference>
<evidence type="ECO:0000256" key="4">
    <source>
        <dbReference type="ARBA" id="ARBA00023295"/>
    </source>
</evidence>
<organism evidence="6 7">
    <name type="scientific">Corynebacterium accolens</name>
    <dbReference type="NCBI Taxonomy" id="38284"/>
    <lineage>
        <taxon>Bacteria</taxon>
        <taxon>Bacillati</taxon>
        <taxon>Actinomycetota</taxon>
        <taxon>Actinomycetes</taxon>
        <taxon>Mycobacteriales</taxon>
        <taxon>Corynebacteriaceae</taxon>
        <taxon>Corynebacterium</taxon>
    </lineage>
</organism>
<dbReference type="EMBL" id="NWBP01000001">
    <property type="protein sequence ID" value="PCC83991.1"/>
    <property type="molecule type" value="Genomic_DNA"/>
</dbReference>
<comment type="caution">
    <text evidence="6">The sequence shown here is derived from an EMBL/GenBank/DDBJ whole genome shotgun (WGS) entry which is preliminary data.</text>
</comment>
<feature type="domain" description="Glycosyl hydrolase family 32 N-terminal" evidence="5">
    <location>
        <begin position="8"/>
        <end position="337"/>
    </location>
</feature>
<dbReference type="CDD" id="cd18623">
    <property type="entry name" value="GH32_ScrB-like"/>
    <property type="match status" value="1"/>
</dbReference>
<dbReference type="SMART" id="SM00640">
    <property type="entry name" value="Glyco_32"/>
    <property type="match status" value="1"/>
</dbReference>
<name>A0A2A4ANG8_9CORY</name>
<dbReference type="Gene3D" id="2.115.10.20">
    <property type="entry name" value="Glycosyl hydrolase domain, family 43"/>
    <property type="match status" value="1"/>
</dbReference>
<accession>A0A2A4ANG8</accession>
<sequence>MNYRPNFHIAPPYGRLNDPNGVFLDGDTMHVYYQHDPCFPHAPKRTGWAHASAKYSVAGPWRHHPDVLSPDLSYDKDGCYSGGAVVDGTDVWLFYTGNLKVEGKRIPSQNRVRVLDPSGPEGGIYYRDAANPLIPDSEEGFTGHFRDPQISRDEQGWRMVIGAQREDENAAVVLYRSQDLKNWDFEGALDFALDDAAPGLSPELLPGGYMWECPNLVTLTDKATGESKDVLVFCPQGLEPVKVDGQTHYASSDQCGYLVGKLDGTTFHVERGFSELDYGHEFYAPQLVGMSDGQALLLGWIGLPAQDDKPTVEEGWVHTLTLPRRVWLEDGVLYQWPVWETIPDAAGREGFGSTVSLNSSRGGSYSLVDDEGREHLRFTAGEGLLRVSVGDDERVIACPEGEVMAIADGCAVEIFAGGGRIAASASVFGEGGARWSGWVKN</sequence>
<dbReference type="Proteomes" id="UP000218690">
    <property type="component" value="Unassembled WGS sequence"/>
</dbReference>